<keyword evidence="10" id="KW-0234">DNA repair</keyword>
<feature type="domain" description="RecA family profile 1" evidence="11">
    <location>
        <begin position="63"/>
        <end position="212"/>
    </location>
</feature>
<dbReference type="Gene3D" id="3.40.50.300">
    <property type="entry name" value="P-loop containing nucleotide triphosphate hydrolases"/>
    <property type="match status" value="1"/>
</dbReference>
<dbReference type="NCBIfam" id="TIGR00416">
    <property type="entry name" value="sms"/>
    <property type="match status" value="1"/>
</dbReference>
<keyword evidence="5" id="KW-0378">Hydrolase</keyword>
<evidence type="ECO:0000259" key="11">
    <source>
        <dbReference type="PROSITE" id="PS50162"/>
    </source>
</evidence>
<dbReference type="Pfam" id="PF13481">
    <property type="entry name" value="AAA_25"/>
    <property type="match status" value="1"/>
</dbReference>
<dbReference type="PRINTS" id="PR01874">
    <property type="entry name" value="DNAREPAIRADA"/>
</dbReference>
<reference evidence="12" key="1">
    <citation type="submission" date="2018-05" db="EMBL/GenBank/DDBJ databases">
        <authorList>
            <person name="Lanie J.A."/>
            <person name="Ng W.-L."/>
            <person name="Kazmierczak K.M."/>
            <person name="Andrzejewski T.M."/>
            <person name="Davidsen T.M."/>
            <person name="Wayne K.J."/>
            <person name="Tettelin H."/>
            <person name="Glass J.I."/>
            <person name="Rusch D."/>
            <person name="Podicherti R."/>
            <person name="Tsui H.-C.T."/>
            <person name="Winkler M.E."/>
        </authorList>
    </citation>
    <scope>NUCLEOTIDE SEQUENCE</scope>
</reference>
<dbReference type="PANTHER" id="PTHR32472:SF10">
    <property type="entry name" value="DNA REPAIR PROTEIN RADA-LIKE PROTEIN"/>
    <property type="match status" value="1"/>
</dbReference>
<dbReference type="InterPro" id="IPR014721">
    <property type="entry name" value="Ribsml_uS5_D2-typ_fold_subgr"/>
</dbReference>
<dbReference type="GO" id="GO:0016787">
    <property type="term" value="F:hydrolase activity"/>
    <property type="evidence" value="ECO:0007669"/>
    <property type="project" value="UniProtKB-KW"/>
</dbReference>
<evidence type="ECO:0000256" key="5">
    <source>
        <dbReference type="ARBA" id="ARBA00022801"/>
    </source>
</evidence>
<name>A0A381P5M0_9ZZZZ</name>
<dbReference type="PANTHER" id="PTHR32472">
    <property type="entry name" value="DNA REPAIR PROTEIN RADA"/>
    <property type="match status" value="1"/>
</dbReference>
<evidence type="ECO:0000256" key="6">
    <source>
        <dbReference type="ARBA" id="ARBA00022833"/>
    </source>
</evidence>
<keyword evidence="7" id="KW-0067">ATP-binding</keyword>
<dbReference type="GO" id="GO:0005829">
    <property type="term" value="C:cytosol"/>
    <property type="evidence" value="ECO:0007669"/>
    <property type="project" value="TreeGrafter"/>
</dbReference>
<evidence type="ECO:0000256" key="7">
    <source>
        <dbReference type="ARBA" id="ARBA00022840"/>
    </source>
</evidence>
<dbReference type="Pfam" id="PF13541">
    <property type="entry name" value="ChlI"/>
    <property type="match status" value="1"/>
</dbReference>
<accession>A0A381P5M0</accession>
<gene>
    <name evidence="12" type="ORF">METZ01_LOCUS15099</name>
</gene>
<dbReference type="GO" id="GO:0140664">
    <property type="term" value="F:ATP-dependent DNA damage sensor activity"/>
    <property type="evidence" value="ECO:0007669"/>
    <property type="project" value="InterPro"/>
</dbReference>
<evidence type="ECO:0000256" key="8">
    <source>
        <dbReference type="ARBA" id="ARBA00023016"/>
    </source>
</evidence>
<evidence type="ECO:0000256" key="2">
    <source>
        <dbReference type="ARBA" id="ARBA00022741"/>
    </source>
</evidence>
<dbReference type="InterPro" id="IPR003593">
    <property type="entry name" value="AAA+_ATPase"/>
</dbReference>
<dbReference type="EMBL" id="UINC01000856">
    <property type="protein sequence ID" value="SUZ62245.1"/>
    <property type="molecule type" value="Genomic_DNA"/>
</dbReference>
<dbReference type="GO" id="GO:0008270">
    <property type="term" value="F:zinc ion binding"/>
    <property type="evidence" value="ECO:0007669"/>
    <property type="project" value="UniProtKB-KW"/>
</dbReference>
<proteinExistence type="inferred from homology"/>
<sequence length="462" mass="48016">MPALVRPRSQHYVCDSCTTPHPKWVGRCSSCSAWNSLVEVGESAGGRVPPADARPLSGLAPTGAEAVPTGLAEADRALGGGLVPGSVTLLGGEPGVGKSTLTLQLAAARAQASSRVLLVSAEESASQVRLRAGRLGAVYDDLWLGDDRAVEGIVSQLDRLQPALLIVDSIQTVHLAADEGAPGSLSQVRACAHRLVVEAKTRGLAIVLVGHLTKDGSLAGPRTLEHVVDTVVELAGDRHHTLRLLRVVKHRFGPTDEIGLFEMGGDGLRSVDDPSRVFLSDRALGVAGSVVLPAMEGHRPLLVEIQALVVRATTPHPRRSPQGLDARRLSLLLAVLERRTEVDLGALDVYATVVGGVQVTEPAADLPLALALVSATTGRQLASDTVAAGEVGLGGEVRQVVGIERRLNEAHRLGFRRAIVPATTPEVAVGLDVVRVSTVAEAVAVAGLLPGAAGEAGRDPVR</sequence>
<organism evidence="12">
    <name type="scientific">marine metagenome</name>
    <dbReference type="NCBI Taxonomy" id="408172"/>
    <lineage>
        <taxon>unclassified sequences</taxon>
        <taxon>metagenomes</taxon>
        <taxon>ecological metagenomes</taxon>
    </lineage>
</organism>
<keyword evidence="3" id="KW-0227">DNA damage</keyword>
<evidence type="ECO:0000256" key="10">
    <source>
        <dbReference type="ARBA" id="ARBA00023204"/>
    </source>
</evidence>
<protein>
    <recommendedName>
        <fullName evidence="11">RecA family profile 1 domain-containing protein</fullName>
    </recommendedName>
</protein>
<dbReference type="GO" id="GO:0003684">
    <property type="term" value="F:damaged DNA binding"/>
    <property type="evidence" value="ECO:0007669"/>
    <property type="project" value="InterPro"/>
</dbReference>
<dbReference type="SUPFAM" id="SSF52540">
    <property type="entry name" value="P-loop containing nucleoside triphosphate hydrolases"/>
    <property type="match status" value="1"/>
</dbReference>
<dbReference type="SUPFAM" id="SSF54211">
    <property type="entry name" value="Ribosomal protein S5 domain 2-like"/>
    <property type="match status" value="1"/>
</dbReference>
<dbReference type="InterPro" id="IPR041166">
    <property type="entry name" value="Rubredoxin_2"/>
</dbReference>
<evidence type="ECO:0000256" key="9">
    <source>
        <dbReference type="ARBA" id="ARBA00023125"/>
    </source>
</evidence>
<keyword evidence="9" id="KW-0238">DNA-binding</keyword>
<dbReference type="Gene3D" id="3.30.230.10">
    <property type="match status" value="1"/>
</dbReference>
<keyword evidence="6" id="KW-0862">Zinc</keyword>
<evidence type="ECO:0000256" key="1">
    <source>
        <dbReference type="ARBA" id="ARBA00022723"/>
    </source>
</evidence>
<keyword evidence="1" id="KW-0479">Metal-binding</keyword>
<dbReference type="InterPro" id="IPR004504">
    <property type="entry name" value="DNA_repair_RadA"/>
</dbReference>
<keyword evidence="2" id="KW-0547">Nucleotide-binding</keyword>
<keyword evidence="8" id="KW-0346">Stress response</keyword>
<dbReference type="PROSITE" id="PS50162">
    <property type="entry name" value="RECA_2"/>
    <property type="match status" value="1"/>
</dbReference>
<keyword evidence="4" id="KW-0863">Zinc-finger</keyword>
<dbReference type="InterPro" id="IPR027417">
    <property type="entry name" value="P-loop_NTPase"/>
</dbReference>
<dbReference type="InterPro" id="IPR020588">
    <property type="entry name" value="RecA_ATP-bd"/>
</dbReference>
<dbReference type="SMART" id="SM00382">
    <property type="entry name" value="AAA"/>
    <property type="match status" value="1"/>
</dbReference>
<dbReference type="HAMAP" id="MF_01498">
    <property type="entry name" value="RadA_bact"/>
    <property type="match status" value="1"/>
</dbReference>
<dbReference type="GO" id="GO:0000725">
    <property type="term" value="P:recombinational repair"/>
    <property type="evidence" value="ECO:0007669"/>
    <property type="project" value="TreeGrafter"/>
</dbReference>
<dbReference type="Pfam" id="PF18073">
    <property type="entry name" value="Zn_ribbon_LapB"/>
    <property type="match status" value="1"/>
</dbReference>
<dbReference type="AlphaFoldDB" id="A0A381P5M0"/>
<evidence type="ECO:0000256" key="3">
    <source>
        <dbReference type="ARBA" id="ARBA00022763"/>
    </source>
</evidence>
<dbReference type="InterPro" id="IPR020568">
    <property type="entry name" value="Ribosomal_Su5_D2-typ_SF"/>
</dbReference>
<evidence type="ECO:0000313" key="12">
    <source>
        <dbReference type="EMBL" id="SUZ62245.1"/>
    </source>
</evidence>
<evidence type="ECO:0000256" key="4">
    <source>
        <dbReference type="ARBA" id="ARBA00022771"/>
    </source>
</evidence>
<dbReference type="GO" id="GO:0005524">
    <property type="term" value="F:ATP binding"/>
    <property type="evidence" value="ECO:0007669"/>
    <property type="project" value="UniProtKB-KW"/>
</dbReference>